<protein>
    <recommendedName>
        <fullName evidence="4">Mfs allantoate protein</fullName>
    </recommendedName>
</protein>
<feature type="compositionally biased region" description="Polar residues" evidence="1">
    <location>
        <begin position="273"/>
        <end position="296"/>
    </location>
</feature>
<evidence type="ECO:0000313" key="2">
    <source>
        <dbReference type="EMBL" id="TRX92266.1"/>
    </source>
</evidence>
<evidence type="ECO:0000256" key="1">
    <source>
        <dbReference type="SAM" id="MobiDB-lite"/>
    </source>
</evidence>
<keyword evidence="3" id="KW-1185">Reference proteome</keyword>
<dbReference type="Proteomes" id="UP000319160">
    <property type="component" value="Unassembled WGS sequence"/>
</dbReference>
<dbReference type="OrthoDB" id="5326588at2759"/>
<sequence>MSPLSEPICQALNLSDSTPCTEVATVWDKLFCGFHGRQCYGLYAGYKKRNAQLDGLAEQAPPYLKSSETPLANETFDHVQDENVLNQIHAHLFSEYVLLGKVIDARKLHHVSKHFFPLKLDYGHQAYLDTLSNRRHIVLRALEKAVKRTAEILYAKEKWFKWVEEVQHKEETNREKEAKKVKLDAAMFKRHWKKMQTRLRAQREKEEKQRQEAYLESAYQERINTATESEQDAEMWDPIEDFLEDEKCKYVDLIKHFLWMEVLNEEEEEEKQSTSTTALDLSTEVKSLSVSESTQAKKPKKKSKPKDSKTPRMANKPITSRQYQNKHDGQTQILAMMDNEETARGPSENTTELDKSNIETEEEMRKRLKEGVEKNYDEVYGPLLIGSLETPHGTHEKTPPMDDDEIDTLMQDIKEIKLLLFCRLLLSHTSLLPAALQADSVNEFLNNTKITEADLRDICLKVEQPSLQDIRDACADLLREDEPETETTEDDEHEDLTFEDIILQDRRFGRLQGPEWYYENMVVQRAKVLGEPVPSLKELLGLAIEQPKKTKVQICGKSIWNYSSESSMSREGWLQFSVIAKGCDLRNAVQLCRNWSEFSDLNFLASWQYFPASNWVSWGTDRLTKQLHDLGFFPFFIDLSAENITHRFQAGGSRSQQRRRHDFVEARNIIVGHMKRNDSVTRRFLQYCTMRTGELLVCVRDGRTGKIITAPRGEDALWTLRSKRGIGRANKNEWDIELEIGPDYFDFVEEYRNWHLGFDDYYEVWIWHFAPGQSGILLYNSIVEACHLLLSKFEYETNNIQALRKAWRIAKPVDMYNHQEPILRTLTRNNETNRVRLIKPGEKVKSLWDEVTDPKNIFILTDFTKRTTKMFPSDSTLDASLHTFYNEADAEEDAILFPDELVSLNRNVPFKEVSNAITRAEDGSGTISRYFAKLAIESSHYSQNPRQFLDKHSDYDESWGTGDSVYDLDGAVSSEKHKKDLEDESTNITKHWNLPRLWEDQITRIDEGQMGTKKKTVSNVGLLELSTGKIRKIKKGLSDKEFARNLKNIDRTMLMEKDRADAFLEAFHDGDLEPDAPRKYKETCAIVNGILNQQGTHSNVWLWFALEVLEWLGVRTDYTGYTEVAAAPWPHPFITQDILKAWAYMAIFFLDLEECQPAADFFKSEEGQQYQESPFHDPRQRASTLPDIRTKTSFRYRPKSFWTGLDDILNRAKETNTYYVDALPLQWGIAIRPIIAKLYLAGIIAPALLENTPEICPGVAVANTEPHRPNKVDLFINYDDPMHASRYPKTWPGLVRSDEFPVFLPLARDFAAEHQGARFAVLRLWSAPHFYPAMLGEGNQIGSSFLDCTGRSWKWNFIPKDFPVSEWSMYNNLKLRLDLLKKQLGDRVIHRSDVVLVMGVDQLDLLRHATAVTFAIQTKPWIREFDLWKSFINVDIEFLEKLDPYWLD</sequence>
<organism evidence="2 3">
    <name type="scientific">Xylaria flabelliformis</name>
    <dbReference type="NCBI Taxonomy" id="2512241"/>
    <lineage>
        <taxon>Eukaryota</taxon>
        <taxon>Fungi</taxon>
        <taxon>Dikarya</taxon>
        <taxon>Ascomycota</taxon>
        <taxon>Pezizomycotina</taxon>
        <taxon>Sordariomycetes</taxon>
        <taxon>Xylariomycetidae</taxon>
        <taxon>Xylariales</taxon>
        <taxon>Xylariaceae</taxon>
        <taxon>Xylaria</taxon>
    </lineage>
</organism>
<comment type="caution">
    <text evidence="2">The sequence shown here is derived from an EMBL/GenBank/DDBJ whole genome shotgun (WGS) entry which is preliminary data.</text>
</comment>
<evidence type="ECO:0008006" key="4">
    <source>
        <dbReference type="Google" id="ProtNLM"/>
    </source>
</evidence>
<evidence type="ECO:0000313" key="3">
    <source>
        <dbReference type="Proteomes" id="UP000319160"/>
    </source>
</evidence>
<proteinExistence type="predicted"/>
<accession>A0A553HWE4</accession>
<gene>
    <name evidence="2" type="ORF">FHL15_006881</name>
</gene>
<dbReference type="EMBL" id="VFLP01000038">
    <property type="protein sequence ID" value="TRX92266.1"/>
    <property type="molecule type" value="Genomic_DNA"/>
</dbReference>
<name>A0A553HWE4_9PEZI</name>
<reference evidence="3" key="1">
    <citation type="submission" date="2019-06" db="EMBL/GenBank/DDBJ databases">
        <title>Draft genome sequence of the griseofulvin-producing fungus Xylaria cubensis strain G536.</title>
        <authorList>
            <person name="Mead M.E."/>
            <person name="Raja H.A."/>
            <person name="Steenwyk J.L."/>
            <person name="Knowles S.L."/>
            <person name="Oberlies N.H."/>
            <person name="Rokas A."/>
        </authorList>
    </citation>
    <scope>NUCLEOTIDE SEQUENCE [LARGE SCALE GENOMIC DNA]</scope>
    <source>
        <strain evidence="3">G536</strain>
    </source>
</reference>
<feature type="region of interest" description="Disordered" evidence="1">
    <location>
        <begin position="268"/>
        <end position="327"/>
    </location>
</feature>